<evidence type="ECO:0000259" key="2">
    <source>
        <dbReference type="PROSITE" id="PS50222"/>
    </source>
</evidence>
<evidence type="ECO:0000313" key="3">
    <source>
        <dbReference type="EMBL" id="KAK9851681.1"/>
    </source>
</evidence>
<keyword evidence="1" id="KW-0106">Calcium</keyword>
<dbReference type="AlphaFoldDB" id="A0AAW1SR11"/>
<dbReference type="InterPro" id="IPR011992">
    <property type="entry name" value="EF-hand-dom_pair"/>
</dbReference>
<dbReference type="PROSITE" id="PS50222">
    <property type="entry name" value="EF_HAND_2"/>
    <property type="match status" value="2"/>
</dbReference>
<feature type="domain" description="EF-hand" evidence="2">
    <location>
        <begin position="92"/>
        <end position="127"/>
    </location>
</feature>
<proteinExistence type="predicted"/>
<dbReference type="PANTHER" id="PTHR46971:SF1">
    <property type="entry name" value="CALCINEURIN B SUBUNIT (PROTEIN PHOSPHATASE 2B REGULATORY SUBUNIT)-LIKE PROTEIN"/>
    <property type="match status" value="1"/>
</dbReference>
<dbReference type="Pfam" id="PF13202">
    <property type="entry name" value="EF-hand_5"/>
    <property type="match status" value="1"/>
</dbReference>
<dbReference type="Gene3D" id="1.10.238.10">
    <property type="entry name" value="EF-hand"/>
    <property type="match status" value="1"/>
</dbReference>
<reference evidence="3 4" key="1">
    <citation type="journal article" date="2024" name="Nat. Commun.">
        <title>Phylogenomics reveals the evolutionary origins of lichenization in chlorophyte algae.</title>
        <authorList>
            <person name="Puginier C."/>
            <person name="Libourel C."/>
            <person name="Otte J."/>
            <person name="Skaloud P."/>
            <person name="Haon M."/>
            <person name="Grisel S."/>
            <person name="Petersen M."/>
            <person name="Berrin J.G."/>
            <person name="Delaux P.M."/>
            <person name="Dal Grande F."/>
            <person name="Keller J."/>
        </authorList>
    </citation>
    <scope>NUCLEOTIDE SEQUENCE [LARGE SCALE GENOMIC DNA]</scope>
    <source>
        <strain evidence="3 4">SAG 2523</strain>
    </source>
</reference>
<dbReference type="Pfam" id="PF13405">
    <property type="entry name" value="EF-hand_6"/>
    <property type="match status" value="1"/>
</dbReference>
<dbReference type="PANTHER" id="PTHR46971">
    <property type="entry name" value="CALCINEURIN B SUBUNIT (PROTEIN PHOSPHATASE 2B REGULATORY SUBUNIT)-LIKE PROTEIN"/>
    <property type="match status" value="1"/>
</dbReference>
<dbReference type="GO" id="GO:0005509">
    <property type="term" value="F:calcium ion binding"/>
    <property type="evidence" value="ECO:0007669"/>
    <property type="project" value="InterPro"/>
</dbReference>
<dbReference type="PROSITE" id="PS00018">
    <property type="entry name" value="EF_HAND_1"/>
    <property type="match status" value="1"/>
</dbReference>
<feature type="domain" description="EF-hand" evidence="2">
    <location>
        <begin position="28"/>
        <end position="63"/>
    </location>
</feature>
<dbReference type="SUPFAM" id="SSF47473">
    <property type="entry name" value="EF-hand"/>
    <property type="match status" value="1"/>
</dbReference>
<evidence type="ECO:0000256" key="1">
    <source>
        <dbReference type="ARBA" id="ARBA00022837"/>
    </source>
</evidence>
<sequence length="176" mass="19623">MGQVMSYGLTQTDVEELREHSGGKFSQQEIEALYKRFRSLDRGRKGYISAEEFMNIPELSINPLSHRLERMCESINFKEFVGLLSAFSRNASREDKLQAIFAVYDIDGDGLVTADDLGLMLRHLAGSSLGEENISRVVQRAFQEAGVTGKGFAFDDFAKALHGSPVALQVDIPSEW</sequence>
<dbReference type="InterPro" id="IPR002048">
    <property type="entry name" value="EF_hand_dom"/>
</dbReference>
<accession>A0AAW1SR11</accession>
<keyword evidence="4" id="KW-1185">Reference proteome</keyword>
<organism evidence="3 4">
    <name type="scientific">Apatococcus fuscideae</name>
    <dbReference type="NCBI Taxonomy" id="2026836"/>
    <lineage>
        <taxon>Eukaryota</taxon>
        <taxon>Viridiplantae</taxon>
        <taxon>Chlorophyta</taxon>
        <taxon>core chlorophytes</taxon>
        <taxon>Trebouxiophyceae</taxon>
        <taxon>Chlorellales</taxon>
        <taxon>Chlorellaceae</taxon>
        <taxon>Apatococcus</taxon>
    </lineage>
</organism>
<protein>
    <recommendedName>
        <fullName evidence="2">EF-hand domain-containing protein</fullName>
    </recommendedName>
</protein>
<dbReference type="EMBL" id="JALJOV010001229">
    <property type="protein sequence ID" value="KAK9851681.1"/>
    <property type="molecule type" value="Genomic_DNA"/>
</dbReference>
<dbReference type="SMART" id="SM00054">
    <property type="entry name" value="EFh"/>
    <property type="match status" value="2"/>
</dbReference>
<gene>
    <name evidence="3" type="ORF">WJX84_004700</name>
</gene>
<name>A0AAW1SR11_9CHLO</name>
<dbReference type="Proteomes" id="UP001485043">
    <property type="component" value="Unassembled WGS sequence"/>
</dbReference>
<comment type="caution">
    <text evidence="3">The sequence shown here is derived from an EMBL/GenBank/DDBJ whole genome shotgun (WGS) entry which is preliminary data.</text>
</comment>
<dbReference type="InterPro" id="IPR018247">
    <property type="entry name" value="EF_Hand_1_Ca_BS"/>
</dbReference>
<evidence type="ECO:0000313" key="4">
    <source>
        <dbReference type="Proteomes" id="UP001485043"/>
    </source>
</evidence>